<comment type="caution">
    <text evidence="2">The sequence shown here is derived from an EMBL/GenBank/DDBJ whole genome shotgun (WGS) entry which is preliminary data.</text>
</comment>
<proteinExistence type="predicted"/>
<evidence type="ECO:0000313" key="2">
    <source>
        <dbReference type="EMBL" id="MPC24959.1"/>
    </source>
</evidence>
<evidence type="ECO:0000313" key="3">
    <source>
        <dbReference type="Proteomes" id="UP000324222"/>
    </source>
</evidence>
<dbReference type="AlphaFoldDB" id="A0A5B7DV66"/>
<accession>A0A5B7DV66</accession>
<dbReference type="EMBL" id="VSRR010001396">
    <property type="protein sequence ID" value="MPC24959.1"/>
    <property type="molecule type" value="Genomic_DNA"/>
</dbReference>
<organism evidence="2 3">
    <name type="scientific">Portunus trituberculatus</name>
    <name type="common">Swimming crab</name>
    <name type="synonym">Neptunus trituberculatus</name>
    <dbReference type="NCBI Taxonomy" id="210409"/>
    <lineage>
        <taxon>Eukaryota</taxon>
        <taxon>Metazoa</taxon>
        <taxon>Ecdysozoa</taxon>
        <taxon>Arthropoda</taxon>
        <taxon>Crustacea</taxon>
        <taxon>Multicrustacea</taxon>
        <taxon>Malacostraca</taxon>
        <taxon>Eumalacostraca</taxon>
        <taxon>Eucarida</taxon>
        <taxon>Decapoda</taxon>
        <taxon>Pleocyemata</taxon>
        <taxon>Brachyura</taxon>
        <taxon>Eubrachyura</taxon>
        <taxon>Portunoidea</taxon>
        <taxon>Portunidae</taxon>
        <taxon>Portuninae</taxon>
        <taxon>Portunus</taxon>
    </lineage>
</organism>
<sequence length="340" mass="36177">MAPSTPPSESPAGMEGGRVEVVVGWVAEGVVVVNCSPCLSGCYDQRPSSAVRRRGSEWPSYGSSTVTRQFDFTSQDCWSMAALSRAILATVKGTQVQNVELVLDLDGSVVVGGRLQPFQCVLHAVHQALCLDLLCLVGGLLPVPGQVSGVVGLWQRGRKSPYKSSSQRKSGRSRSGYNLSESSTAHLPPHLGPAVSEAVLQDGVVTLRLPGEGVGCLLATVGVASHFGVLGVPWGKIKIISVYQEPWPDNNGVTVALVVLLHLAGLIDGLAVLAPHHLRRWPGVDNAHQLHLVPLTSAHSCLRWREVANVKKAEDFNMKYSSWAVHGELSGLLTDTSPSP</sequence>
<keyword evidence="3" id="KW-1185">Reference proteome</keyword>
<evidence type="ECO:0000256" key="1">
    <source>
        <dbReference type="SAM" id="MobiDB-lite"/>
    </source>
</evidence>
<gene>
    <name evidence="2" type="ORF">E2C01_018053</name>
</gene>
<feature type="region of interest" description="Disordered" evidence="1">
    <location>
        <begin position="160"/>
        <end position="184"/>
    </location>
</feature>
<protein>
    <submittedName>
        <fullName evidence="2">Uncharacterized protein</fullName>
    </submittedName>
</protein>
<reference evidence="2 3" key="1">
    <citation type="submission" date="2019-05" db="EMBL/GenBank/DDBJ databases">
        <title>Another draft genome of Portunus trituberculatus and its Hox gene families provides insights of decapod evolution.</title>
        <authorList>
            <person name="Jeong J.-H."/>
            <person name="Song I."/>
            <person name="Kim S."/>
            <person name="Choi T."/>
            <person name="Kim D."/>
            <person name="Ryu S."/>
            <person name="Kim W."/>
        </authorList>
    </citation>
    <scope>NUCLEOTIDE SEQUENCE [LARGE SCALE GENOMIC DNA]</scope>
    <source>
        <tissue evidence="2">Muscle</tissue>
    </source>
</reference>
<name>A0A5B7DV66_PORTR</name>
<feature type="compositionally biased region" description="Low complexity" evidence="1">
    <location>
        <begin position="163"/>
        <end position="176"/>
    </location>
</feature>
<dbReference type="Proteomes" id="UP000324222">
    <property type="component" value="Unassembled WGS sequence"/>
</dbReference>